<dbReference type="Proteomes" id="UP000824782">
    <property type="component" value="Unassembled WGS sequence"/>
</dbReference>
<reference evidence="4" key="1">
    <citation type="thesis" date="2020" institute="ProQuest LLC" country="789 East Eisenhower Parkway, Ann Arbor, MI, USA">
        <title>Comparative Genomics and Chromosome Evolution.</title>
        <authorList>
            <person name="Mudd A.B."/>
        </authorList>
    </citation>
    <scope>NUCLEOTIDE SEQUENCE</scope>
    <source>
        <strain evidence="4">237g6f4</strain>
        <tissue evidence="4">Blood</tissue>
    </source>
</reference>
<evidence type="ECO:0008006" key="6">
    <source>
        <dbReference type="Google" id="ProtNLM"/>
    </source>
</evidence>
<evidence type="ECO:0000256" key="3">
    <source>
        <dbReference type="SAM" id="Phobius"/>
    </source>
</evidence>
<keyword evidence="3" id="KW-0812">Transmembrane</keyword>
<evidence type="ECO:0000313" key="5">
    <source>
        <dbReference type="Proteomes" id="UP000824782"/>
    </source>
</evidence>
<evidence type="ECO:0000313" key="4">
    <source>
        <dbReference type="EMBL" id="KAG8546332.1"/>
    </source>
</evidence>
<dbReference type="Pfam" id="PF01150">
    <property type="entry name" value="GDA1_CD39"/>
    <property type="match status" value="1"/>
</dbReference>
<gene>
    <name evidence="4" type="ORF">GDO81_019222</name>
</gene>
<name>A0AAV6ZG65_ENGPU</name>
<keyword evidence="5" id="KW-1185">Reference proteome</keyword>
<keyword evidence="3" id="KW-0472">Membrane</keyword>
<proteinExistence type="inferred from homology"/>
<protein>
    <recommendedName>
        <fullName evidence="6">Ectonucleoside triphosphate diphosphohydrolase 1</fullName>
    </recommendedName>
</protein>
<dbReference type="AlphaFoldDB" id="A0AAV6ZG65"/>
<accession>A0AAV6ZG65</accession>
<dbReference type="GO" id="GO:0016787">
    <property type="term" value="F:hydrolase activity"/>
    <property type="evidence" value="ECO:0007669"/>
    <property type="project" value="UniProtKB-KW"/>
</dbReference>
<comment type="caution">
    <text evidence="4">The sequence shown here is derived from an EMBL/GenBank/DDBJ whole genome shotgun (WGS) entry which is preliminary data.</text>
</comment>
<comment type="similarity">
    <text evidence="1">Belongs to the GDA1/CD39 NTPase family.</text>
</comment>
<organism evidence="4 5">
    <name type="scientific">Engystomops pustulosus</name>
    <name type="common">Tungara frog</name>
    <name type="synonym">Physalaemus pustulosus</name>
    <dbReference type="NCBI Taxonomy" id="76066"/>
    <lineage>
        <taxon>Eukaryota</taxon>
        <taxon>Metazoa</taxon>
        <taxon>Chordata</taxon>
        <taxon>Craniata</taxon>
        <taxon>Vertebrata</taxon>
        <taxon>Euteleostomi</taxon>
        <taxon>Amphibia</taxon>
        <taxon>Batrachia</taxon>
        <taxon>Anura</taxon>
        <taxon>Neobatrachia</taxon>
        <taxon>Hyloidea</taxon>
        <taxon>Leptodactylidae</taxon>
        <taxon>Leiuperinae</taxon>
        <taxon>Engystomops</taxon>
    </lineage>
</organism>
<evidence type="ECO:0000256" key="2">
    <source>
        <dbReference type="ARBA" id="ARBA00022801"/>
    </source>
</evidence>
<keyword evidence="3" id="KW-1133">Transmembrane helix</keyword>
<evidence type="ECO:0000256" key="1">
    <source>
        <dbReference type="ARBA" id="ARBA00009283"/>
    </source>
</evidence>
<feature type="transmembrane region" description="Helical" evidence="3">
    <location>
        <begin position="20"/>
        <end position="41"/>
    </location>
</feature>
<dbReference type="EMBL" id="WNYA01001138">
    <property type="protein sequence ID" value="KAG8546332.1"/>
    <property type="molecule type" value="Genomic_DNA"/>
</dbReference>
<keyword evidence="2" id="KW-0378">Hydrolase</keyword>
<dbReference type="InterPro" id="IPR000407">
    <property type="entry name" value="GDA1_CD39_NTPase"/>
</dbReference>
<sequence>MKDVVLRIFAKQKKTWSRKVVFFLGVLFTMGIIALIVVAVVQNRPLPKNIKYGIVLDAGSSHTNLYIYQWPAEKENDTGVVEQVAECKVEG</sequence>
<dbReference type="Gene3D" id="3.30.420.40">
    <property type="match status" value="1"/>
</dbReference>